<dbReference type="InterPro" id="IPR007822">
    <property type="entry name" value="LANC-like"/>
</dbReference>
<evidence type="ECO:0000313" key="2">
    <source>
        <dbReference type="EMBL" id="PTX62729.1"/>
    </source>
</evidence>
<dbReference type="RefSeq" id="WP_108113714.1">
    <property type="nucleotide sequence ID" value="NZ_QBKT01000002.1"/>
</dbReference>
<evidence type="ECO:0000259" key="1">
    <source>
        <dbReference type="Pfam" id="PF13575"/>
    </source>
</evidence>
<dbReference type="Pfam" id="PF13575">
    <property type="entry name" value="DUF4135"/>
    <property type="match status" value="1"/>
</dbReference>
<name>A0A2T6C332_9FLAO</name>
<dbReference type="GO" id="GO:0031179">
    <property type="term" value="P:peptide modification"/>
    <property type="evidence" value="ECO:0007669"/>
    <property type="project" value="InterPro"/>
</dbReference>
<dbReference type="InterPro" id="IPR017146">
    <property type="entry name" value="Lanti_2_LanM"/>
</dbReference>
<dbReference type="PRINTS" id="PR01950">
    <property type="entry name" value="LANCSUPER"/>
</dbReference>
<keyword evidence="3" id="KW-1185">Reference proteome</keyword>
<dbReference type="NCBIfam" id="TIGR03897">
    <property type="entry name" value="lanti_2_LanM"/>
    <property type="match status" value="1"/>
</dbReference>
<dbReference type="AlphaFoldDB" id="A0A2T6C332"/>
<gene>
    <name evidence="2" type="ORF">C8N46_102126</name>
</gene>
<dbReference type="Gene3D" id="1.50.10.10">
    <property type="match status" value="1"/>
</dbReference>
<dbReference type="PIRSF" id="PIRSF037228">
    <property type="entry name" value="Lant_mod_RumM"/>
    <property type="match status" value="1"/>
</dbReference>
<dbReference type="CDD" id="cd04792">
    <property type="entry name" value="LanM-like"/>
    <property type="match status" value="1"/>
</dbReference>
<dbReference type="Proteomes" id="UP000244090">
    <property type="component" value="Unassembled WGS sequence"/>
</dbReference>
<dbReference type="Pfam" id="PF05147">
    <property type="entry name" value="LANC_like"/>
    <property type="match status" value="1"/>
</dbReference>
<sequence length="957" mass="109517">MPLTIEKQDAIFIDFSSDNIQTGLLNLCLPLINSTVEELKKRSNTRFTNRFVNSHEVVIYNLLGSLLTLSHKTLISSYKFLKKKGLFPEATENERLKSFSDHLKEPEIRSFILEQYPLLEKWLINEASVWLKQTCKLAERLEKDYKIIQEKFFNNEALGEIDYITYGMGDRHRGGQSVAMITFQSGKKLLYKPRNLAIDIHFRNFLNEIDKDVQLGFITPKLIQFETYGWVEFIAYTSCTKVSEINDYYERMGAYLAVLYTLEATDFHYENIIAHGAHPVLIDLESFFHPYFPTEGTETNEATNQSVLRTGLLPSKSAPVEGATDISGLTDVEQKEGLLPNMILKMEGDNIEYVRDKGVLLGGNNIPILNGEKVSISKKHMPYFKSGFKKTYNYVVKNKEKVKKELLNFANDEVRVLFRNTVAYVHLLEESTHPKIMESVENAQEHFNILAEKIRVNKIAKHFVPHEAASLMKREVPLFTTKVNSRHLWVEEDVYLENFFESTGIETVSNRIDLMCEADLKRQLWIIDASFEINVSEEHIIPENKRINPREAKVTPTQKELLDESLKVANYIENTIHLTKDSCSWLVFKPINLEGTSYRIAESFYDLFSGMPGEILYFAYLYEIMGDEKFKKIAVNAVTYLQEKLQNSKDAINVLGFYTGWGSIIDLYTKLAILWKDDSYLEKIEKLYEEIDFEAYLEKDQDFSLVKGAAGFMVANINYYNQTTSAKALELAEKSARYLLNKAQKTDDYIAWKIISKVPISGLSHGASGFALAFAKLYNATKDDSYLTIVEKILNYEKTLFVEAQQNWQDCRDIITQTFPNQIMCATTWSHGAAGIGLARLEMLKLGIPFSNLKEDLEIALQTTLKNGFGGKHSLSAGDFGNLELLLQYATYYKDENVMHQLQNILRSLMDDISENSWKIGTKRIQSLGLMTGVTGIGYQFLRMAYPNKVPSLLVAS</sequence>
<protein>
    <submittedName>
        <fullName evidence="2">Type 2 lantibiotic biosynthesis protein LanM</fullName>
    </submittedName>
</protein>
<dbReference type="SMART" id="SM01260">
    <property type="entry name" value="LANC_like"/>
    <property type="match status" value="1"/>
</dbReference>
<dbReference type="SUPFAM" id="SSF158745">
    <property type="entry name" value="LanC-like"/>
    <property type="match status" value="1"/>
</dbReference>
<accession>A0A2T6C332</accession>
<dbReference type="InterPro" id="IPR025410">
    <property type="entry name" value="Lant_dehyd"/>
</dbReference>
<dbReference type="GO" id="GO:0005975">
    <property type="term" value="P:carbohydrate metabolic process"/>
    <property type="evidence" value="ECO:0007669"/>
    <property type="project" value="InterPro"/>
</dbReference>
<evidence type="ECO:0000313" key="3">
    <source>
        <dbReference type="Proteomes" id="UP000244090"/>
    </source>
</evidence>
<feature type="domain" description="Lantibiotic biosynthesis protein dehydration" evidence="1">
    <location>
        <begin position="116"/>
        <end position="481"/>
    </location>
</feature>
<dbReference type="EMBL" id="QBKT01000002">
    <property type="protein sequence ID" value="PTX62729.1"/>
    <property type="molecule type" value="Genomic_DNA"/>
</dbReference>
<dbReference type="OrthoDB" id="9148343at2"/>
<organism evidence="2 3">
    <name type="scientific">Kordia periserrulae</name>
    <dbReference type="NCBI Taxonomy" id="701523"/>
    <lineage>
        <taxon>Bacteria</taxon>
        <taxon>Pseudomonadati</taxon>
        <taxon>Bacteroidota</taxon>
        <taxon>Flavobacteriia</taxon>
        <taxon>Flavobacteriales</taxon>
        <taxon>Flavobacteriaceae</taxon>
        <taxon>Kordia</taxon>
    </lineage>
</organism>
<proteinExistence type="predicted"/>
<reference evidence="2 3" key="1">
    <citation type="submission" date="2018-04" db="EMBL/GenBank/DDBJ databases">
        <title>Genomic Encyclopedia of Archaeal and Bacterial Type Strains, Phase II (KMG-II): from individual species to whole genera.</title>
        <authorList>
            <person name="Goeker M."/>
        </authorList>
    </citation>
    <scope>NUCLEOTIDE SEQUENCE [LARGE SCALE GENOMIC DNA]</scope>
    <source>
        <strain evidence="2 3">DSM 25731</strain>
    </source>
</reference>
<comment type="caution">
    <text evidence="2">The sequence shown here is derived from an EMBL/GenBank/DDBJ whole genome shotgun (WGS) entry which is preliminary data.</text>
</comment>
<dbReference type="InterPro" id="IPR012341">
    <property type="entry name" value="6hp_glycosidase-like_sf"/>
</dbReference>